<name>A0ABS6W738_9BIFI</name>
<dbReference type="Proteomes" id="UP000812844">
    <property type="component" value="Unassembled WGS sequence"/>
</dbReference>
<reference evidence="2 3" key="1">
    <citation type="submission" date="2021-05" db="EMBL/GenBank/DDBJ databases">
        <title>Phylogenetic classification of ten novel species belonging to the genus Bifidobacterium comprising B. colchicus sp. nov., B. abeli sp. nov., B. bicoloris sp. nov., B. guerezis sp. nov., B. rosaliae sp. nov., B. santillanensis sp. nov., B. argentati sp. nov., B. amazzoni sp. nov., B. pluviali sp. nov., and B. pinnaculum sp. nov.</title>
        <authorList>
            <person name="Lugli G.A."/>
            <person name="Ruiz Garcia L."/>
            <person name="Margolles A."/>
            <person name="Ventura M."/>
        </authorList>
    </citation>
    <scope>NUCLEOTIDE SEQUENCE [LARGE SCALE GENOMIC DNA]</scope>
    <source>
        <strain evidence="2 3">6T3</strain>
    </source>
</reference>
<accession>A0ABS6W738</accession>
<feature type="transmembrane region" description="Helical" evidence="1">
    <location>
        <begin position="12"/>
        <end position="36"/>
    </location>
</feature>
<evidence type="ECO:0000313" key="3">
    <source>
        <dbReference type="Proteomes" id="UP000812844"/>
    </source>
</evidence>
<keyword evidence="3" id="KW-1185">Reference proteome</keyword>
<protein>
    <submittedName>
        <fullName evidence="2">Uncharacterized protein</fullName>
    </submittedName>
</protein>
<dbReference type="EMBL" id="JAHBBD010000004">
    <property type="protein sequence ID" value="MBW3082309.1"/>
    <property type="molecule type" value="Genomic_DNA"/>
</dbReference>
<comment type="caution">
    <text evidence="2">The sequence shown here is derived from an EMBL/GenBank/DDBJ whole genome shotgun (WGS) entry which is preliminary data.</text>
</comment>
<proteinExistence type="predicted"/>
<evidence type="ECO:0000313" key="2">
    <source>
        <dbReference type="EMBL" id="MBW3082309.1"/>
    </source>
</evidence>
<organism evidence="2 3">
    <name type="scientific">Bifidobacterium phasiani</name>
    <dbReference type="NCBI Taxonomy" id="2834431"/>
    <lineage>
        <taxon>Bacteria</taxon>
        <taxon>Bacillati</taxon>
        <taxon>Actinomycetota</taxon>
        <taxon>Actinomycetes</taxon>
        <taxon>Bifidobacteriales</taxon>
        <taxon>Bifidobacteriaceae</taxon>
        <taxon>Bifidobacterium</taxon>
    </lineage>
</organism>
<keyword evidence="1" id="KW-0472">Membrane</keyword>
<evidence type="ECO:0000256" key="1">
    <source>
        <dbReference type="SAM" id="Phobius"/>
    </source>
</evidence>
<sequence length="180" mass="19308">MTQVLYHSRGIRASACVIMAGAIVAAAMLSALLVAVSLSRWDIYVQTGETYLTTFADGTQGYVNQGEIRNVARFGIGTRAMLWSCAALLAIVAASLLVRLYCAMHACLTVYADRVEWHGMRWNPFLRRSVAIPLSSVVAIRAIRGPIPGVLIVCSSGESVRCDCRNPKTVLGFVAGSAGQ</sequence>
<dbReference type="RefSeq" id="WP_219080307.1">
    <property type="nucleotide sequence ID" value="NZ_JAHBBD010000004.1"/>
</dbReference>
<gene>
    <name evidence="2" type="ORF">KIH73_02765</name>
</gene>
<feature type="transmembrane region" description="Helical" evidence="1">
    <location>
        <begin position="80"/>
        <end position="102"/>
    </location>
</feature>
<keyword evidence="1" id="KW-1133">Transmembrane helix</keyword>
<keyword evidence="1" id="KW-0812">Transmembrane</keyword>